<comment type="caution">
    <text evidence="1">The sequence shown here is derived from an EMBL/GenBank/DDBJ whole genome shotgun (WGS) entry which is preliminary data.</text>
</comment>
<sequence length="295" mass="32565">MYRFDEFNDAAPGAPRSLAVGMSGYLKKLACRFREECGELLPRVTSPFISDTEWVDSSEGRGRFQANCASYVAAILFSARVCRSDCTTAVQKLCTQISCWSVAADLALVRLMAYMECEPDLELVGTLAPEDATDLEINVWHDAEWNRDASTTKRPSGLFVELHSPTSGRTFPLVWKTSLQTATASSSAESETVSLSAGLRQEALSVQKLFEVLLGRRLLLRCQVDNTQAVAAAKKGYSKRLRHLSRTHRCSLGVLCELIEDKDACEQRGDLFTKALLSAAFVRALELVGMRRPAL</sequence>
<evidence type="ECO:0000313" key="2">
    <source>
        <dbReference type="Proteomes" id="UP001189429"/>
    </source>
</evidence>
<dbReference type="Proteomes" id="UP001189429">
    <property type="component" value="Unassembled WGS sequence"/>
</dbReference>
<evidence type="ECO:0000313" key="1">
    <source>
        <dbReference type="EMBL" id="CAK0899793.1"/>
    </source>
</evidence>
<name>A0ABN9XNQ9_9DINO</name>
<keyword evidence="2" id="KW-1185">Reference proteome</keyword>
<proteinExistence type="predicted"/>
<reference evidence="1" key="1">
    <citation type="submission" date="2023-10" db="EMBL/GenBank/DDBJ databases">
        <authorList>
            <person name="Chen Y."/>
            <person name="Shah S."/>
            <person name="Dougan E. K."/>
            <person name="Thang M."/>
            <person name="Chan C."/>
        </authorList>
    </citation>
    <scope>NUCLEOTIDE SEQUENCE [LARGE SCALE GENOMIC DNA]</scope>
</reference>
<gene>
    <name evidence="1" type="ORF">PCOR1329_LOCUS77230</name>
</gene>
<dbReference type="EMBL" id="CAUYUJ010020668">
    <property type="protein sequence ID" value="CAK0899793.1"/>
    <property type="molecule type" value="Genomic_DNA"/>
</dbReference>
<protein>
    <submittedName>
        <fullName evidence="1">Uncharacterized protein</fullName>
    </submittedName>
</protein>
<accession>A0ABN9XNQ9</accession>
<organism evidence="1 2">
    <name type="scientific">Prorocentrum cordatum</name>
    <dbReference type="NCBI Taxonomy" id="2364126"/>
    <lineage>
        <taxon>Eukaryota</taxon>
        <taxon>Sar</taxon>
        <taxon>Alveolata</taxon>
        <taxon>Dinophyceae</taxon>
        <taxon>Prorocentrales</taxon>
        <taxon>Prorocentraceae</taxon>
        <taxon>Prorocentrum</taxon>
    </lineage>
</organism>